<dbReference type="Gene3D" id="1.25.40.450">
    <property type="entry name" value="Nucleoporin, helical domain, N-terminal subdomain"/>
    <property type="match status" value="1"/>
</dbReference>
<evidence type="ECO:0000256" key="3">
    <source>
        <dbReference type="ARBA" id="ARBA00022448"/>
    </source>
</evidence>
<dbReference type="STRING" id="102285.A0A158QIB8"/>
<accession>A0A158QIB8</accession>
<dbReference type="InterPro" id="IPR007187">
    <property type="entry name" value="Nucleoporin_Nup133/Nup155_C"/>
</dbReference>
<keyword evidence="9" id="KW-1185">Reference proteome</keyword>
<dbReference type="PANTHER" id="PTHR10350">
    <property type="entry name" value="NUCLEAR PORE COMPLEX PROTEIN NUP155"/>
    <property type="match status" value="1"/>
</dbReference>
<dbReference type="InterPro" id="IPR042537">
    <property type="entry name" value="Nucleoporin_Nup155_C_2"/>
</dbReference>
<evidence type="ECO:0000256" key="2">
    <source>
        <dbReference type="ARBA" id="ARBA00007373"/>
    </source>
</evidence>
<dbReference type="EMBL" id="UZAE01012494">
    <property type="protein sequence ID" value="VDO05402.1"/>
    <property type="molecule type" value="Genomic_DNA"/>
</dbReference>
<dbReference type="InterPro" id="IPR042538">
    <property type="entry name" value="Nucleoporin_Nup155_C_3"/>
</dbReference>
<proteinExistence type="inferred from homology"/>
<evidence type="ECO:0000313" key="10">
    <source>
        <dbReference type="WBParaSite" id="HNAJ_0000910801-mRNA-1"/>
    </source>
</evidence>
<reference evidence="8 9" key="2">
    <citation type="submission" date="2018-11" db="EMBL/GenBank/DDBJ databases">
        <authorList>
            <consortium name="Pathogen Informatics"/>
        </authorList>
    </citation>
    <scope>NUCLEOTIDE SEQUENCE [LARGE SCALE GENOMIC DNA]</scope>
</reference>
<evidence type="ECO:0000256" key="1">
    <source>
        <dbReference type="ARBA" id="ARBA00004123"/>
    </source>
</evidence>
<dbReference type="GO" id="GO:0000972">
    <property type="term" value="P:transcription-dependent tethering of RNA polymerase II gene DNA at nuclear periphery"/>
    <property type="evidence" value="ECO:0007669"/>
    <property type="project" value="TreeGrafter"/>
</dbReference>
<evidence type="ECO:0000259" key="7">
    <source>
        <dbReference type="Pfam" id="PF08801"/>
    </source>
</evidence>
<dbReference type="GO" id="GO:0017056">
    <property type="term" value="F:structural constituent of nuclear pore"/>
    <property type="evidence" value="ECO:0007669"/>
    <property type="project" value="InterPro"/>
</dbReference>
<organism evidence="10">
    <name type="scientific">Rodentolepis nana</name>
    <name type="common">Dwarf tapeworm</name>
    <name type="synonym">Hymenolepis nana</name>
    <dbReference type="NCBI Taxonomy" id="102285"/>
    <lineage>
        <taxon>Eukaryota</taxon>
        <taxon>Metazoa</taxon>
        <taxon>Spiralia</taxon>
        <taxon>Lophotrochozoa</taxon>
        <taxon>Platyhelminthes</taxon>
        <taxon>Cestoda</taxon>
        <taxon>Eucestoda</taxon>
        <taxon>Cyclophyllidea</taxon>
        <taxon>Hymenolepididae</taxon>
        <taxon>Rodentolepis</taxon>
    </lineage>
</organism>
<dbReference type="GO" id="GO:0036228">
    <property type="term" value="P:protein localization to nuclear inner membrane"/>
    <property type="evidence" value="ECO:0007669"/>
    <property type="project" value="TreeGrafter"/>
</dbReference>
<evidence type="ECO:0000313" key="8">
    <source>
        <dbReference type="EMBL" id="VDO05402.1"/>
    </source>
</evidence>
<feature type="compositionally biased region" description="Low complexity" evidence="5">
    <location>
        <begin position="547"/>
        <end position="566"/>
    </location>
</feature>
<feature type="domain" description="Nucleoporin Nup133/Nup155-like C-terminal" evidence="6">
    <location>
        <begin position="756"/>
        <end position="1560"/>
    </location>
</feature>
<dbReference type="GO" id="GO:0006606">
    <property type="term" value="P:protein import into nucleus"/>
    <property type="evidence" value="ECO:0007669"/>
    <property type="project" value="TreeGrafter"/>
</dbReference>
<dbReference type="InterPro" id="IPR042533">
    <property type="entry name" value="Nucleoporin_Nup155_C_1"/>
</dbReference>
<dbReference type="Pfam" id="PF08801">
    <property type="entry name" value="Nucleoporin_N"/>
    <property type="match status" value="1"/>
</dbReference>
<dbReference type="Gene3D" id="1.20.120.1880">
    <property type="entry name" value="Nucleoporin, helical C-terminal domain"/>
    <property type="match status" value="1"/>
</dbReference>
<evidence type="ECO:0000256" key="5">
    <source>
        <dbReference type="SAM" id="MobiDB-lite"/>
    </source>
</evidence>
<dbReference type="Pfam" id="PF03177">
    <property type="entry name" value="Nucleoporin_C"/>
    <property type="match status" value="1"/>
</dbReference>
<name>A0A158QIB8_RODNA</name>
<keyword evidence="4" id="KW-0539">Nucleus</keyword>
<reference evidence="10" key="1">
    <citation type="submission" date="2016-04" db="UniProtKB">
        <authorList>
            <consortium name="WormBaseParasite"/>
        </authorList>
    </citation>
    <scope>IDENTIFICATION</scope>
</reference>
<gene>
    <name evidence="8" type="ORF">HNAJ_LOCUS9104</name>
</gene>
<comment type="subcellular location">
    <subcellularLocation>
        <location evidence="1">Nucleus</location>
    </subcellularLocation>
</comment>
<dbReference type="InterPro" id="IPR014908">
    <property type="entry name" value="Nucleoporin_Nup133/Nup155_N"/>
</dbReference>
<dbReference type="GO" id="GO:0006405">
    <property type="term" value="P:RNA export from nucleus"/>
    <property type="evidence" value="ECO:0007669"/>
    <property type="project" value="TreeGrafter"/>
</dbReference>
<evidence type="ECO:0000259" key="6">
    <source>
        <dbReference type="Pfam" id="PF03177"/>
    </source>
</evidence>
<dbReference type="PANTHER" id="PTHR10350:SF6">
    <property type="entry name" value="NUCLEAR PORE COMPLEX PROTEIN NUP155"/>
    <property type="match status" value="1"/>
</dbReference>
<sequence>MNLSLTDHAREWLNKLIDQDAQYKDLASKIGYNRHDNAQMSGALDTDYAVSHINVGGQLEFEKTTSIPPELLERLAEVKQCCRMGIFPQCRKAWLTIDSDLYLWNYDDGEDLAFYDGCQDIIISVCLFRPKPGVLPSAIEYLLGLATPTNLVILGVNYDYSTSPDGYYCNGLINVLPIPLYLIPTNNFYITCLEGTSNGRLFMGNREGNLLEFTYKAVPTLDESLNAHDPGSLECCGITNHTASSLDFFLPTILTNGFRSAGAITRIAVESRRKLLWTLSENSHLAVYQYDVPGTKTAPNFLSKLASLSQSDLAYRASSVLQNRDRSHFQKIISICAITDDSGPIQMMAVTSTGVRIYFGDSLRIAHVRFPPQIMKNPNISMLSTSQHTSIQPLLQSQQQQQQQHQHQQQQLQPQSQQSQFALGEVRLVAETRGTVIFASLPPSFQLQTPTADQQPDTLTISVASPDAFPWSPSLCETISTSLNVESPWALTVLPTVEHEGDSINPVSSASFNKKGIELPHDSSVPAAFPPLEPQQPAYMGPQNQISGTQTSTSGTPTPATTSQQPFPKGAPPVVFTQHLDPPYRKVLVITAHGIVHLRLPTPLQRLRDYFIRSVVSSAENMTTTASATAAFGGLFGEDVGDGGGFLSTYLHQFGPQESICAAIAIAASEQGKSEVVAQAERAIIFFSTEAARFWNPPVLLTGNPSSTTGGIMQHTGFGTSFSEFGFSGFIGNAQGQHQHQKQHDALMADVFLVIGATLFLSRVARSLWRTPMLAVADRSITSGRHVADGTSSKGITDLFYSLISSIAKAAMSSGSSDGNDSIILTSRLSSEDLEWVLHQLRYLKALLESSAQKMSTTNSGQRRIGTTESSHSPLSRLTQDLCSLLSAFIEFIGLWQIISQHNVPAITSRLTTEQRMDLINLPVEAFVCWMPHTAAVSTPSTVQTTPDIRSALISALLDYYISGQCQSASVDTLCARLRAICPSLFGNEDALCARAEELLMRAATIGISDQRGALINEAVDLLYSAGPSINIALATNKLITTVGAWGLAVSLCLTVARQRDPLDVALQCLKEGRTPETATDVSVRRLGKGTSAAKSEAEMVEGRYEAYRSALGCLGGLLELARLPTSVSRIPEPESEIKYDPAGALQCIGLNPTVDVVRRILLDVLKLIFKTDDILAHFEVIGWLLNHDLLEQAVELNSPHLEAYLESRLRQSPNNVPLRRLLWRQLESRGARLEAARVLENLATTNSSEEGLTLEDRLDYLARAIVTVKALPQSQLAETADYLADLQDRLDVAELQRQLCLELAATCTSSTANMSTTFSQASVEVALNELTRGPLVSASELFSTYAEPFELHESKLLLMHFAGETDADLIEAIWLALLHRLLLNSSGGGNNSHMSSPVPPQRRRLSARKTARGLEFTIANCLGCLYSRLAAAVVPQNLLLVASSVKLHVPTTVDYTFFPLVVIISTLERYAIQQNLPINFVSTIFSDAKIPSSPEIVEAYNIIICKKDPFWMRESVRSRLMEVIYIFVAEFIESAPRLSPRQRQLQSSRMLDHLTTHLVELHAEPKSGGDHVLIDGGNGSASGIQSQHQQHLLLMEKLRGLRRHLDRMSASGATI</sequence>
<keyword evidence="3" id="KW-0813">Transport</keyword>
<dbReference type="OrthoDB" id="338970at2759"/>
<evidence type="ECO:0000313" key="9">
    <source>
        <dbReference type="Proteomes" id="UP000278807"/>
    </source>
</evidence>
<feature type="region of interest" description="Disordered" evidence="5">
    <location>
        <begin position="531"/>
        <end position="569"/>
    </location>
</feature>
<comment type="similarity">
    <text evidence="2">Belongs to the non-repetitive/WGA-negative nucleoporin family.</text>
</comment>
<dbReference type="WBParaSite" id="HNAJ_0000910801-mRNA-1">
    <property type="protein sequence ID" value="HNAJ_0000910801-mRNA-1"/>
    <property type="gene ID" value="HNAJ_0000910801"/>
</dbReference>
<evidence type="ECO:0000256" key="4">
    <source>
        <dbReference type="ARBA" id="ARBA00023242"/>
    </source>
</evidence>
<feature type="domain" description="Nucleoporin Nup133/Nup155-like N-terminal" evidence="7">
    <location>
        <begin position="63"/>
        <end position="491"/>
    </location>
</feature>
<dbReference type="Proteomes" id="UP000278807">
    <property type="component" value="Unassembled WGS sequence"/>
</dbReference>
<protein>
    <submittedName>
        <fullName evidence="10">Nucleoporin_N domain-containing protein</fullName>
    </submittedName>
</protein>
<feature type="region of interest" description="Disordered" evidence="5">
    <location>
        <begin position="397"/>
        <end position="416"/>
    </location>
</feature>
<dbReference type="GO" id="GO:0044611">
    <property type="term" value="C:nuclear pore inner ring"/>
    <property type="evidence" value="ECO:0007669"/>
    <property type="project" value="TreeGrafter"/>
</dbReference>
<dbReference type="Gene3D" id="1.20.58.1780">
    <property type="match status" value="1"/>
</dbReference>
<dbReference type="Gene3D" id="1.25.40.440">
    <property type="entry name" value="Nucleoporin, helical domain, central subdomain"/>
    <property type="match status" value="1"/>
</dbReference>
<dbReference type="InterPro" id="IPR004870">
    <property type="entry name" value="Nucleoporin_Nup155"/>
</dbReference>